<proteinExistence type="predicted"/>
<reference evidence="2" key="1">
    <citation type="submission" date="2019-12" db="EMBL/GenBank/DDBJ databases">
        <title>Comparative genomics gives insights into the taxonomy of the Azoarcus-Aromatoleum group and reveals separate origins of nif in the plant-associated Azoarcus and non-plant-associated Aromatoleum sub-groups.</title>
        <authorList>
            <person name="Lafos M."/>
            <person name="Maluk M."/>
            <person name="Batista M."/>
            <person name="Junghare M."/>
            <person name="Carmona M."/>
            <person name="Faoro H."/>
            <person name="Cruz L.M."/>
            <person name="Battistoni F."/>
            <person name="De Souza E."/>
            <person name="Pedrosa F."/>
            <person name="Chen W.-M."/>
            <person name="Poole P.S."/>
            <person name="Dixon R.A."/>
            <person name="James E.K."/>
        </authorList>
    </citation>
    <scope>NUCLEOTIDE SEQUENCE</scope>
    <source>
        <strain evidence="2">NSC3</strain>
    </source>
</reference>
<dbReference type="Proteomes" id="UP000599523">
    <property type="component" value="Unassembled WGS sequence"/>
</dbReference>
<dbReference type="AlphaFoldDB" id="A0A972JAR8"/>
<comment type="caution">
    <text evidence="2">The sequence shown here is derived from an EMBL/GenBank/DDBJ whole genome shotgun (WGS) entry which is preliminary data.</text>
</comment>
<dbReference type="InterPro" id="IPR037107">
    <property type="entry name" value="Put_OMP_sf"/>
</dbReference>
<evidence type="ECO:0000313" key="2">
    <source>
        <dbReference type="EMBL" id="NMG03368.1"/>
    </source>
</evidence>
<name>A0A972JAR8_9RHOO</name>
<dbReference type="Gene3D" id="2.40.128.140">
    <property type="entry name" value="Outer membrane protein"/>
    <property type="match status" value="1"/>
</dbReference>
<evidence type="ECO:0000256" key="1">
    <source>
        <dbReference type="SAM" id="SignalP"/>
    </source>
</evidence>
<dbReference type="InterPro" id="IPR018707">
    <property type="entry name" value="LpxR"/>
</dbReference>
<feature type="chain" id="PRO_5037891790" evidence="1">
    <location>
        <begin position="22"/>
        <end position="329"/>
    </location>
</feature>
<keyword evidence="3" id="KW-1185">Reference proteome</keyword>
<feature type="signal peptide" evidence="1">
    <location>
        <begin position="1"/>
        <end position="21"/>
    </location>
</feature>
<evidence type="ECO:0000313" key="3">
    <source>
        <dbReference type="Proteomes" id="UP000599523"/>
    </source>
</evidence>
<organism evidence="2 3">
    <name type="scientific">Azoarcus taiwanensis</name>
    <dbReference type="NCBI Taxonomy" id="666964"/>
    <lineage>
        <taxon>Bacteria</taxon>
        <taxon>Pseudomonadati</taxon>
        <taxon>Pseudomonadota</taxon>
        <taxon>Betaproteobacteria</taxon>
        <taxon>Rhodocyclales</taxon>
        <taxon>Zoogloeaceae</taxon>
        <taxon>Azoarcus</taxon>
    </lineage>
</organism>
<gene>
    <name evidence="2" type="ORF">GPA21_10320</name>
</gene>
<dbReference type="Pfam" id="PF09982">
    <property type="entry name" value="LpxR"/>
    <property type="match status" value="1"/>
</dbReference>
<dbReference type="EMBL" id="WTVM01000053">
    <property type="protein sequence ID" value="NMG03368.1"/>
    <property type="molecule type" value="Genomic_DNA"/>
</dbReference>
<keyword evidence="1" id="KW-0732">Signal</keyword>
<protein>
    <submittedName>
        <fullName evidence="2">DUF2219 family protein</fullName>
    </submittedName>
</protein>
<dbReference type="RefSeq" id="WP_168988120.1">
    <property type="nucleotide sequence ID" value="NZ_CAWPHM010000279.1"/>
</dbReference>
<accession>A0A972JAR8</accession>
<sequence length="329" mass="36858">MNPVRVVSFVLIAFALTPASAQEEPRNGTLSFVLENDVFYNADRHYTNGVRFAWVPDRRRPVPGLVREVAEIMPWFPRDATIRHGYAFGQSMYTPRDITIVNPPDGERPYAGWLYGSVGLGVETGRVVDQFGLTIGVVGPASLAEETQKFVHRVIDSDRPEGWDHQLRNEPGLILSWKRSWRGLYTTRMLGNHLDFGTHLGAALGNVFTDGKAGFMFRFGPDLPNDYGPPRIEPALPGASDFYAATGFRWYLFAGVEGRAVARNVFLDGSTFRDSASVDKRRLVGDLQFGLVADWKDLRVSYTHVARSKEFRTQSESDVFGAFSVLLKF</sequence>